<reference evidence="2" key="1">
    <citation type="journal article" date="2019" name="Plant Biotechnol. J.">
        <title>Genome sequencing of the Australian wild diploid species Gossypium australe highlights disease resistance and delayed gland morphogenesis.</title>
        <authorList>
            <person name="Cai Y."/>
            <person name="Cai X."/>
            <person name="Wang Q."/>
            <person name="Wang P."/>
            <person name="Zhang Y."/>
            <person name="Cai C."/>
            <person name="Xu Y."/>
            <person name="Wang K."/>
            <person name="Zhou Z."/>
            <person name="Wang C."/>
            <person name="Geng S."/>
            <person name="Li B."/>
            <person name="Dong Q."/>
            <person name="Hou Y."/>
            <person name="Wang H."/>
            <person name="Ai P."/>
            <person name="Liu Z."/>
            <person name="Yi F."/>
            <person name="Sun M."/>
            <person name="An G."/>
            <person name="Cheng J."/>
            <person name="Zhang Y."/>
            <person name="Shi Q."/>
            <person name="Xie Y."/>
            <person name="Shi X."/>
            <person name="Chang Y."/>
            <person name="Huang F."/>
            <person name="Chen Y."/>
            <person name="Hong S."/>
            <person name="Mi L."/>
            <person name="Sun Q."/>
            <person name="Zhang L."/>
            <person name="Zhou B."/>
            <person name="Peng R."/>
            <person name="Zhang X."/>
            <person name="Liu F."/>
        </authorList>
    </citation>
    <scope>NUCLEOTIDE SEQUENCE [LARGE SCALE GENOMIC DNA]</scope>
    <source>
        <strain evidence="2">cv. PA1801</strain>
    </source>
</reference>
<evidence type="ECO:0000313" key="2">
    <source>
        <dbReference type="Proteomes" id="UP000325315"/>
    </source>
</evidence>
<gene>
    <name evidence="1" type="ORF">EPI10_005117</name>
</gene>
<comment type="caution">
    <text evidence="1">The sequence shown here is derived from an EMBL/GenBank/DDBJ whole genome shotgun (WGS) entry which is preliminary data.</text>
</comment>
<organism evidence="1 2">
    <name type="scientific">Gossypium australe</name>
    <dbReference type="NCBI Taxonomy" id="47621"/>
    <lineage>
        <taxon>Eukaryota</taxon>
        <taxon>Viridiplantae</taxon>
        <taxon>Streptophyta</taxon>
        <taxon>Embryophyta</taxon>
        <taxon>Tracheophyta</taxon>
        <taxon>Spermatophyta</taxon>
        <taxon>Magnoliopsida</taxon>
        <taxon>eudicotyledons</taxon>
        <taxon>Gunneridae</taxon>
        <taxon>Pentapetalae</taxon>
        <taxon>rosids</taxon>
        <taxon>malvids</taxon>
        <taxon>Malvales</taxon>
        <taxon>Malvaceae</taxon>
        <taxon>Malvoideae</taxon>
        <taxon>Gossypium</taxon>
    </lineage>
</organism>
<dbReference type="EMBL" id="SMMG02000002">
    <property type="protein sequence ID" value="KAA3482908.1"/>
    <property type="molecule type" value="Genomic_DNA"/>
</dbReference>
<dbReference type="AlphaFoldDB" id="A0A5B6WNL0"/>
<evidence type="ECO:0000313" key="1">
    <source>
        <dbReference type="EMBL" id="KAA3482908.1"/>
    </source>
</evidence>
<name>A0A5B6WNL0_9ROSI</name>
<proteinExistence type="predicted"/>
<sequence length="78" mass="9252">MKRRTRYWAVGQLDGGTRRPHSIPLHLQVYRNWCFDRSNVISRRRDLWLRSTPLELQGDKNWEIRLVASICSIATSGR</sequence>
<keyword evidence="2" id="KW-1185">Reference proteome</keyword>
<accession>A0A5B6WNL0</accession>
<dbReference type="Proteomes" id="UP000325315">
    <property type="component" value="Unassembled WGS sequence"/>
</dbReference>
<protein>
    <submittedName>
        <fullName evidence="1">Uncharacterized protein</fullName>
    </submittedName>
</protein>